<name>A0ABP9Y7M2_9FUNG</name>
<dbReference type="Pfam" id="PF00071">
    <property type="entry name" value="Ras"/>
    <property type="match status" value="1"/>
</dbReference>
<dbReference type="SUPFAM" id="SSF52540">
    <property type="entry name" value="P-loop containing nucleoside triphosphate hydrolases"/>
    <property type="match status" value="1"/>
</dbReference>
<gene>
    <name evidence="3" type="ORF">HPULCUR_008455</name>
</gene>
<dbReference type="Proteomes" id="UP001476247">
    <property type="component" value="Unassembled WGS sequence"/>
</dbReference>
<feature type="compositionally biased region" description="Polar residues" evidence="2">
    <location>
        <begin position="207"/>
        <end position="221"/>
    </location>
</feature>
<evidence type="ECO:0000256" key="1">
    <source>
        <dbReference type="ARBA" id="ARBA00022741"/>
    </source>
</evidence>
<feature type="region of interest" description="Disordered" evidence="2">
    <location>
        <begin position="206"/>
        <end position="241"/>
    </location>
</feature>
<evidence type="ECO:0000313" key="4">
    <source>
        <dbReference type="Proteomes" id="UP001476247"/>
    </source>
</evidence>
<proteinExistence type="predicted"/>
<reference evidence="3 4" key="1">
    <citation type="submission" date="2024-04" db="EMBL/GenBank/DDBJ databases">
        <title>genome sequences of Mucor flavus KT1a and Helicostylum pulchrum KT1b strains isolation_sourced from the surface of a dry-aged beef.</title>
        <authorList>
            <person name="Toyotome T."/>
            <person name="Hosono M."/>
            <person name="Torimaru M."/>
            <person name="Fukuda K."/>
            <person name="Mikami N."/>
        </authorList>
    </citation>
    <scope>NUCLEOTIDE SEQUENCE [LARGE SCALE GENOMIC DNA]</scope>
    <source>
        <strain evidence="3 4">KT1b</strain>
    </source>
</reference>
<sequence>MSSSSGIEVPATSNSTGKPKQVKLVLLGESAVGKSSLVLRFVNRDYVENREPTIGAAFLTQKCATDDRTIKFEIWDTAGQERFHSLAPMYYRNSQAAIVVYDITKASTLDKAKSWVKELQRQANTDIVIALVGNKLDLAKDVVEGQEEEQEGGEESTEENERQVPKEDAQAYADEAGLLFFETSAKSAYNVDTLFAAIAKKIPLENMHSSGSRGTGRNPTGLNHGVNLMQQSSNNSSSCAC</sequence>
<dbReference type="SMART" id="SM00174">
    <property type="entry name" value="RHO"/>
    <property type="match status" value="1"/>
</dbReference>
<dbReference type="PROSITE" id="PS51419">
    <property type="entry name" value="RAB"/>
    <property type="match status" value="1"/>
</dbReference>
<comment type="caution">
    <text evidence="3">The sequence shown here is derived from an EMBL/GenBank/DDBJ whole genome shotgun (WGS) entry which is preliminary data.</text>
</comment>
<dbReference type="InterPro" id="IPR005225">
    <property type="entry name" value="Small_GTP-bd"/>
</dbReference>
<dbReference type="PROSITE" id="PS51421">
    <property type="entry name" value="RAS"/>
    <property type="match status" value="1"/>
</dbReference>
<dbReference type="SMART" id="SM00175">
    <property type="entry name" value="RAB"/>
    <property type="match status" value="1"/>
</dbReference>
<keyword evidence="4" id="KW-1185">Reference proteome</keyword>
<dbReference type="PROSITE" id="PS51420">
    <property type="entry name" value="RHO"/>
    <property type="match status" value="1"/>
</dbReference>
<dbReference type="SMART" id="SM00173">
    <property type="entry name" value="RAS"/>
    <property type="match status" value="1"/>
</dbReference>
<dbReference type="CDD" id="cd01860">
    <property type="entry name" value="Rab5_related"/>
    <property type="match status" value="1"/>
</dbReference>
<dbReference type="PRINTS" id="PR00449">
    <property type="entry name" value="RASTRNSFRMNG"/>
</dbReference>
<protein>
    <submittedName>
        <fullName evidence="3">Uncharacterized protein</fullName>
    </submittedName>
</protein>
<dbReference type="NCBIfam" id="TIGR00231">
    <property type="entry name" value="small_GTP"/>
    <property type="match status" value="1"/>
</dbReference>
<dbReference type="EMBL" id="BAABUJ010000025">
    <property type="protein sequence ID" value="GAA5802980.1"/>
    <property type="molecule type" value="Genomic_DNA"/>
</dbReference>
<dbReference type="InterPro" id="IPR001806">
    <property type="entry name" value="Small_GTPase"/>
</dbReference>
<dbReference type="SMART" id="SM00177">
    <property type="entry name" value="ARF"/>
    <property type="match status" value="1"/>
</dbReference>
<feature type="compositionally biased region" description="Low complexity" evidence="2">
    <location>
        <begin position="230"/>
        <end position="241"/>
    </location>
</feature>
<feature type="compositionally biased region" description="Acidic residues" evidence="2">
    <location>
        <begin position="144"/>
        <end position="158"/>
    </location>
</feature>
<evidence type="ECO:0000256" key="2">
    <source>
        <dbReference type="SAM" id="MobiDB-lite"/>
    </source>
</evidence>
<dbReference type="SMART" id="SM00176">
    <property type="entry name" value="RAN"/>
    <property type="match status" value="1"/>
</dbReference>
<keyword evidence="1" id="KW-0547">Nucleotide-binding</keyword>
<organism evidence="3 4">
    <name type="scientific">Helicostylum pulchrum</name>
    <dbReference type="NCBI Taxonomy" id="562976"/>
    <lineage>
        <taxon>Eukaryota</taxon>
        <taxon>Fungi</taxon>
        <taxon>Fungi incertae sedis</taxon>
        <taxon>Mucoromycota</taxon>
        <taxon>Mucoromycotina</taxon>
        <taxon>Mucoromycetes</taxon>
        <taxon>Mucorales</taxon>
        <taxon>Mucorineae</taxon>
        <taxon>Mucoraceae</taxon>
        <taxon>Helicostylum</taxon>
    </lineage>
</organism>
<dbReference type="Gene3D" id="3.40.50.300">
    <property type="entry name" value="P-loop containing nucleotide triphosphate hydrolases"/>
    <property type="match status" value="1"/>
</dbReference>
<dbReference type="InterPro" id="IPR027417">
    <property type="entry name" value="P-loop_NTPase"/>
</dbReference>
<accession>A0ABP9Y7M2</accession>
<dbReference type="PANTHER" id="PTHR47978">
    <property type="match status" value="1"/>
</dbReference>
<feature type="region of interest" description="Disordered" evidence="2">
    <location>
        <begin position="143"/>
        <end position="167"/>
    </location>
</feature>
<evidence type="ECO:0000313" key="3">
    <source>
        <dbReference type="EMBL" id="GAA5802980.1"/>
    </source>
</evidence>